<organism evidence="14 15">
    <name type="scientific">Thermobaculum terrenum (strain ATCC BAA-798 / CCMEE 7001 / YNP1)</name>
    <dbReference type="NCBI Taxonomy" id="525904"/>
    <lineage>
        <taxon>Bacteria</taxon>
        <taxon>Bacillati</taxon>
        <taxon>Chloroflexota</taxon>
        <taxon>Chloroflexia</taxon>
        <taxon>Candidatus Thermobaculales</taxon>
        <taxon>Candidatus Thermobaculaceae</taxon>
        <taxon>Thermobaculum</taxon>
    </lineage>
</organism>
<dbReference type="InterPro" id="IPR036565">
    <property type="entry name" value="Mur-like_cat_sf"/>
</dbReference>
<dbReference type="Pfam" id="PF02875">
    <property type="entry name" value="Mur_ligase_C"/>
    <property type="match status" value="1"/>
</dbReference>
<dbReference type="EC" id="6.3.2.17" evidence="3"/>
<dbReference type="GO" id="GO:0004326">
    <property type="term" value="F:tetrahydrofolylpolyglutamate synthase activity"/>
    <property type="evidence" value="ECO:0007669"/>
    <property type="project" value="UniProtKB-EC"/>
</dbReference>
<dbReference type="GO" id="GO:0005737">
    <property type="term" value="C:cytoplasm"/>
    <property type="evidence" value="ECO:0007669"/>
    <property type="project" value="TreeGrafter"/>
</dbReference>
<keyword evidence="4 11" id="KW-0436">Ligase</keyword>
<dbReference type="Gene3D" id="3.40.1190.10">
    <property type="entry name" value="Mur-like, catalytic domain"/>
    <property type="match status" value="1"/>
</dbReference>
<dbReference type="SUPFAM" id="SSF53244">
    <property type="entry name" value="MurD-like peptide ligases, peptide-binding domain"/>
    <property type="match status" value="1"/>
</dbReference>
<keyword evidence="7 11" id="KW-0067">ATP-binding</keyword>
<dbReference type="InterPro" id="IPR018109">
    <property type="entry name" value="Folylpolyglutamate_synth_CS"/>
</dbReference>
<comment type="catalytic activity">
    <reaction evidence="10">
        <text>(6S)-5,6,7,8-tetrahydrofolyl-(gamma-L-Glu)(n) + L-glutamate + ATP = (6S)-5,6,7,8-tetrahydrofolyl-(gamma-L-Glu)(n+1) + ADP + phosphate + H(+)</text>
        <dbReference type="Rhea" id="RHEA:10580"/>
        <dbReference type="Rhea" id="RHEA-COMP:14738"/>
        <dbReference type="Rhea" id="RHEA-COMP:14740"/>
        <dbReference type="ChEBI" id="CHEBI:15378"/>
        <dbReference type="ChEBI" id="CHEBI:29985"/>
        <dbReference type="ChEBI" id="CHEBI:30616"/>
        <dbReference type="ChEBI" id="CHEBI:43474"/>
        <dbReference type="ChEBI" id="CHEBI:141005"/>
        <dbReference type="ChEBI" id="CHEBI:456216"/>
        <dbReference type="EC" id="6.3.2.17"/>
    </reaction>
</comment>
<dbReference type="PIRSF" id="PIRSF001563">
    <property type="entry name" value="Folylpolyglu_synth"/>
    <property type="match status" value="1"/>
</dbReference>
<dbReference type="EMBL" id="CP001825">
    <property type="protein sequence ID" value="ACZ41957.1"/>
    <property type="molecule type" value="Genomic_DNA"/>
</dbReference>
<evidence type="ECO:0000256" key="2">
    <source>
        <dbReference type="ARBA" id="ARBA00008276"/>
    </source>
</evidence>
<dbReference type="PROSITE" id="PS01011">
    <property type="entry name" value="FOLYLPOLYGLU_SYNT_1"/>
    <property type="match status" value="1"/>
</dbReference>
<dbReference type="InterPro" id="IPR001645">
    <property type="entry name" value="Folylpolyglutamate_synth"/>
</dbReference>
<reference evidence="15" key="1">
    <citation type="journal article" date="2010" name="Stand. Genomic Sci.">
        <title>Complete genome sequence of 'Thermobaculum terrenum' type strain (YNP1).</title>
        <authorList>
            <person name="Kiss H."/>
            <person name="Cleland D."/>
            <person name="Lapidus A."/>
            <person name="Lucas S."/>
            <person name="Glavina Del Rio T."/>
            <person name="Nolan M."/>
            <person name="Tice H."/>
            <person name="Han C."/>
            <person name="Goodwin L."/>
            <person name="Pitluck S."/>
            <person name="Liolios K."/>
            <person name="Ivanova N."/>
            <person name="Mavromatis K."/>
            <person name="Ovchinnikova G."/>
            <person name="Pati A."/>
            <person name="Chen A."/>
            <person name="Palaniappan K."/>
            <person name="Land M."/>
            <person name="Hauser L."/>
            <person name="Chang Y."/>
            <person name="Jeffries C."/>
            <person name="Lu M."/>
            <person name="Brettin T."/>
            <person name="Detter J."/>
            <person name="Goker M."/>
            <person name="Tindall B."/>
            <person name="Beck B."/>
            <person name="McDermott T."/>
            <person name="Woyke T."/>
            <person name="Bristow J."/>
            <person name="Eisen J."/>
            <person name="Markowitz V."/>
            <person name="Hugenholtz P."/>
            <person name="Kyrpides N."/>
            <person name="Klenk H."/>
            <person name="Cheng J."/>
        </authorList>
    </citation>
    <scope>NUCLEOTIDE SEQUENCE [LARGE SCALE GENOMIC DNA]</scope>
    <source>
        <strain evidence="15">ATCC BAA-798 / YNP1</strain>
    </source>
</reference>
<dbReference type="HOGENOM" id="CLU_015869_1_2_0"/>
<dbReference type="InterPro" id="IPR004101">
    <property type="entry name" value="Mur_ligase_C"/>
</dbReference>
<evidence type="ECO:0000256" key="4">
    <source>
        <dbReference type="ARBA" id="ARBA00022598"/>
    </source>
</evidence>
<proteinExistence type="inferred from homology"/>
<evidence type="ECO:0000313" key="14">
    <source>
        <dbReference type="EMBL" id="ACZ41957.1"/>
    </source>
</evidence>
<dbReference type="SUPFAM" id="SSF53623">
    <property type="entry name" value="MurD-like peptide ligases, catalytic domain"/>
    <property type="match status" value="1"/>
</dbReference>
<dbReference type="PROSITE" id="PS01012">
    <property type="entry name" value="FOLYLPOLYGLU_SYNT_2"/>
    <property type="match status" value="1"/>
</dbReference>
<keyword evidence="6 11" id="KW-0547">Nucleotide-binding</keyword>
<dbReference type="GO" id="GO:0046872">
    <property type="term" value="F:metal ion binding"/>
    <property type="evidence" value="ECO:0007669"/>
    <property type="project" value="UniProtKB-KW"/>
</dbReference>
<dbReference type="Pfam" id="PF08245">
    <property type="entry name" value="Mur_ligase_M"/>
    <property type="match status" value="1"/>
</dbReference>
<comment type="similarity">
    <text evidence="2 11">Belongs to the folylpolyglutamate synthase family.</text>
</comment>
<dbReference type="NCBIfam" id="TIGR01499">
    <property type="entry name" value="folC"/>
    <property type="match status" value="1"/>
</dbReference>
<keyword evidence="15" id="KW-1185">Reference proteome</keyword>
<evidence type="ECO:0000256" key="3">
    <source>
        <dbReference type="ARBA" id="ARBA00013025"/>
    </source>
</evidence>
<sequence length="451" mass="49621">MTINSYADALRYIYSFADYERNKPRSPEGMHLENVRLLLESVGNPHEKLKLVHIAGTKGKGSTSAMISSVLISSGYKVGTYTSPHLHTHRERYQINAQPVNEDTFVNVLNEIKPAADELAKDRKVTTYEITTALAFKLFEEEDIDWGVIEVGLGGRLDSTNVIIPKVSVITAISLDHTEVLGDTLAKIAAEKAGIIKPQVPVVIAPQYQEAMEVLKQRALDNHSQALIVDELMEARNTQTEDLSSQSFTLHTKLCLHNQPLDSQSFTIPLIGRYQTDNALTAITTAWLLSQDAAPAINLTTLMEGLRNVKWPGRFEVVPGTPLIILDGAHNPESVGKLKNTVKELLSNKRRIYVFGAGFGHDFHGMLEQLREEELIICKSIHPRAVPPETLSQIASNLGIKHQVRPTVEEALDLAKSLDDVDAVIVGGSLFVVADARLALGLTSYIDPVTS</sequence>
<dbReference type="Gene3D" id="3.90.190.20">
    <property type="entry name" value="Mur ligase, C-terminal domain"/>
    <property type="match status" value="1"/>
</dbReference>
<name>D1CGA1_THET1</name>
<dbReference type="Proteomes" id="UP000000323">
    <property type="component" value="Chromosome 1"/>
</dbReference>
<evidence type="ECO:0000259" key="13">
    <source>
        <dbReference type="Pfam" id="PF08245"/>
    </source>
</evidence>
<evidence type="ECO:0000256" key="1">
    <source>
        <dbReference type="ARBA" id="ARBA00001946"/>
    </source>
</evidence>
<evidence type="ECO:0000256" key="11">
    <source>
        <dbReference type="PIRNR" id="PIRNR001563"/>
    </source>
</evidence>
<gene>
    <name evidence="14" type="ordered locus">Tter_1041</name>
</gene>
<dbReference type="PANTHER" id="PTHR11136">
    <property type="entry name" value="FOLYLPOLYGLUTAMATE SYNTHASE-RELATED"/>
    <property type="match status" value="1"/>
</dbReference>
<feature type="domain" description="Mur ligase central" evidence="13">
    <location>
        <begin position="54"/>
        <end position="285"/>
    </location>
</feature>
<dbReference type="InterPro" id="IPR036615">
    <property type="entry name" value="Mur_ligase_C_dom_sf"/>
</dbReference>
<evidence type="ECO:0000259" key="12">
    <source>
        <dbReference type="Pfam" id="PF02875"/>
    </source>
</evidence>
<evidence type="ECO:0000256" key="9">
    <source>
        <dbReference type="ARBA" id="ARBA00030592"/>
    </source>
</evidence>
<comment type="cofactor">
    <cofactor evidence="1">
        <name>Mg(2+)</name>
        <dbReference type="ChEBI" id="CHEBI:18420"/>
    </cofactor>
</comment>
<dbReference type="PANTHER" id="PTHR11136:SF0">
    <property type="entry name" value="DIHYDROFOLATE SYNTHETASE-RELATED"/>
    <property type="match status" value="1"/>
</dbReference>
<evidence type="ECO:0000256" key="7">
    <source>
        <dbReference type="ARBA" id="ARBA00022840"/>
    </source>
</evidence>
<dbReference type="GO" id="GO:0008841">
    <property type="term" value="F:dihydrofolate synthase activity"/>
    <property type="evidence" value="ECO:0007669"/>
    <property type="project" value="TreeGrafter"/>
</dbReference>
<evidence type="ECO:0000256" key="6">
    <source>
        <dbReference type="ARBA" id="ARBA00022741"/>
    </source>
</evidence>
<dbReference type="STRING" id="525904.Tter_1041"/>
<dbReference type="FunFam" id="3.40.1190.10:FF:000011">
    <property type="entry name" value="Folylpolyglutamate synthase/dihydrofolate synthase"/>
    <property type="match status" value="1"/>
</dbReference>
<feature type="domain" description="Mur ligase C-terminal" evidence="12">
    <location>
        <begin position="313"/>
        <end position="429"/>
    </location>
</feature>
<dbReference type="GO" id="GO:0005524">
    <property type="term" value="F:ATP binding"/>
    <property type="evidence" value="ECO:0007669"/>
    <property type="project" value="UniProtKB-KW"/>
</dbReference>
<dbReference type="InterPro" id="IPR013221">
    <property type="entry name" value="Mur_ligase_cen"/>
</dbReference>
<dbReference type="eggNOG" id="COG0285">
    <property type="taxonomic scope" value="Bacteria"/>
</dbReference>
<accession>D1CGA1</accession>
<keyword evidence="5" id="KW-0479">Metal-binding</keyword>
<evidence type="ECO:0000256" key="5">
    <source>
        <dbReference type="ARBA" id="ARBA00022723"/>
    </source>
</evidence>
<dbReference type="AlphaFoldDB" id="D1CGA1"/>
<protein>
    <recommendedName>
        <fullName evidence="3">tetrahydrofolate synthase</fullName>
        <ecNumber evidence="3">6.3.2.17</ecNumber>
    </recommendedName>
    <alternativeName>
        <fullName evidence="9">Tetrahydrofolylpolyglutamate synthase</fullName>
    </alternativeName>
</protein>
<keyword evidence="8" id="KW-0460">Magnesium</keyword>
<evidence type="ECO:0000256" key="10">
    <source>
        <dbReference type="ARBA" id="ARBA00047493"/>
    </source>
</evidence>
<evidence type="ECO:0000256" key="8">
    <source>
        <dbReference type="ARBA" id="ARBA00022842"/>
    </source>
</evidence>
<evidence type="ECO:0000313" key="15">
    <source>
        <dbReference type="Proteomes" id="UP000000323"/>
    </source>
</evidence>
<dbReference type="OrthoDB" id="9809356at2"/>
<dbReference type="RefSeq" id="WP_012874992.1">
    <property type="nucleotide sequence ID" value="NC_013525.1"/>
</dbReference>
<dbReference type="KEGG" id="ttr:Tter_1041"/>